<protein>
    <recommendedName>
        <fullName evidence="7">Kinesin-like protein</fullName>
    </recommendedName>
</protein>
<evidence type="ECO:0000256" key="6">
    <source>
        <dbReference type="PROSITE-ProRule" id="PRU00283"/>
    </source>
</evidence>
<comment type="similarity">
    <text evidence="1">Belongs to the TRAFAC class myosin-kinesin ATPase superfamily. Kinesin family. KIN-14 subfamily.</text>
</comment>
<dbReference type="PRINTS" id="PR00380">
    <property type="entry name" value="KINESINHEAVY"/>
</dbReference>
<organism evidence="11 12">
    <name type="scientific">Panaeolus cyanescens</name>
    <dbReference type="NCBI Taxonomy" id="181874"/>
    <lineage>
        <taxon>Eukaryota</taxon>
        <taxon>Fungi</taxon>
        <taxon>Dikarya</taxon>
        <taxon>Basidiomycota</taxon>
        <taxon>Agaricomycotina</taxon>
        <taxon>Agaricomycetes</taxon>
        <taxon>Agaricomycetidae</taxon>
        <taxon>Agaricales</taxon>
        <taxon>Agaricineae</taxon>
        <taxon>Galeropsidaceae</taxon>
        <taxon>Panaeolus</taxon>
    </lineage>
</organism>
<keyword evidence="4 6" id="KW-0067">ATP-binding</keyword>
<dbReference type="InterPro" id="IPR027417">
    <property type="entry name" value="P-loop_NTPase"/>
</dbReference>
<keyword evidence="12" id="KW-1185">Reference proteome</keyword>
<evidence type="ECO:0000256" key="7">
    <source>
        <dbReference type="RuleBase" id="RU000394"/>
    </source>
</evidence>
<dbReference type="PANTHER" id="PTHR47972:SF45">
    <property type="entry name" value="PROTEIN CLARET SEGREGATIONAL"/>
    <property type="match status" value="1"/>
</dbReference>
<dbReference type="PANTHER" id="PTHR47972">
    <property type="entry name" value="KINESIN-LIKE PROTEIN KLP-3"/>
    <property type="match status" value="1"/>
</dbReference>
<feature type="coiled-coil region" evidence="8">
    <location>
        <begin position="228"/>
        <end position="262"/>
    </location>
</feature>
<evidence type="ECO:0000256" key="3">
    <source>
        <dbReference type="ARBA" id="ARBA00022741"/>
    </source>
</evidence>
<dbReference type="InParanoid" id="A0A409YNQ5"/>
<feature type="domain" description="Kinesin motor" evidence="10">
    <location>
        <begin position="406"/>
        <end position="779"/>
    </location>
</feature>
<name>A0A409YNQ5_9AGAR</name>
<dbReference type="Gene3D" id="3.40.850.10">
    <property type="entry name" value="Kinesin motor domain"/>
    <property type="match status" value="1"/>
</dbReference>
<evidence type="ECO:0000256" key="8">
    <source>
        <dbReference type="SAM" id="Coils"/>
    </source>
</evidence>
<dbReference type="InterPro" id="IPR019821">
    <property type="entry name" value="Kinesin_motor_CS"/>
</dbReference>
<dbReference type="PROSITE" id="PS00411">
    <property type="entry name" value="KINESIN_MOTOR_1"/>
    <property type="match status" value="1"/>
</dbReference>
<dbReference type="OrthoDB" id="3176171at2759"/>
<evidence type="ECO:0000256" key="1">
    <source>
        <dbReference type="ARBA" id="ARBA00010899"/>
    </source>
</evidence>
<feature type="compositionally biased region" description="Polar residues" evidence="9">
    <location>
        <begin position="139"/>
        <end position="150"/>
    </location>
</feature>
<comment type="caution">
    <text evidence="11">The sequence shown here is derived from an EMBL/GenBank/DDBJ whole genome shotgun (WGS) entry which is preliminary data.</text>
</comment>
<evidence type="ECO:0000256" key="4">
    <source>
        <dbReference type="ARBA" id="ARBA00022840"/>
    </source>
</evidence>
<keyword evidence="8" id="KW-0175">Coiled coil</keyword>
<evidence type="ECO:0000256" key="2">
    <source>
        <dbReference type="ARBA" id="ARBA00022701"/>
    </source>
</evidence>
<dbReference type="CDD" id="cd01366">
    <property type="entry name" value="KISc_C_terminal"/>
    <property type="match status" value="1"/>
</dbReference>
<dbReference type="GO" id="GO:0003777">
    <property type="term" value="F:microtubule motor activity"/>
    <property type="evidence" value="ECO:0007669"/>
    <property type="project" value="InterPro"/>
</dbReference>
<evidence type="ECO:0000259" key="10">
    <source>
        <dbReference type="PROSITE" id="PS50067"/>
    </source>
</evidence>
<dbReference type="STRING" id="181874.A0A409YNQ5"/>
<dbReference type="InterPro" id="IPR027640">
    <property type="entry name" value="Kinesin-like_fam"/>
</dbReference>
<sequence>MAKKWRWHGGPLVDTNNIANIPTGNHRHVLDASVERAGIWFGFNVTNDHDLLKLIVIDNDEGNMSRLPRLRSSSPDRTLHDRDAGPSLPSRTINHITTRGSLKRKAIPEEDEDDQGPSQPRKVAAVGSSKPNRPLLPSRTATNLGASTRSGVPKPTSKPPPKLARGTSAPPSNAKPLSRSTIGTRAAANRVVSGSKAIGNGPRTAEDKRFHELQSQLSTIEAARAADAARLAADMEAERAKVAELQSNHLTLSRELADAKSQEIVQRRELVHFSDEIESMRKTHAREVMDLELDIKKRDREIRELKEDLRECRSDLDRERDTVTALKNTLSQQSTTQLTLSTQNQALEARSQALQSQLDAHTRTISELMLKLETADKEVEDMKKEKMESELIRRKLHNMVQELKGNIRVFCRVRPVLPSDLATYGSTLSSGSSPGTSSGADLEKAKEELQASFFFPDSRDHKEIVVASSSSSATGQERKEVYNFGFDRVFEPQSTQLEVFEEISQLAQSCIDGYNVCIFAYGQTGSGKSFTMEGGLTDTTMGMIPRAVEQVFKGAADMKSRGWEYKMEGQFLEIYNETINDLLGKGEFDKKKHEIKHDLKTMSTRVTDVEVVPLSSPSQVKSLLSIAHSRRSVAATLMNERSSRSHSVFTLRISGVNVGFDGCAGTGEKCEGSLNLVDLAGSERLNVSFGNGVEKERVRETQSINKSLSALGDVIAALGEKGEKGDKHIPYRNSKLTYLLQNSLSGNSKTLMILNLSPLAAHLQESLTSLRFATKVNNTTIGTARKHAKLS</sequence>
<feature type="binding site" evidence="6">
    <location>
        <begin position="522"/>
        <end position="529"/>
    </location>
    <ligand>
        <name>ATP</name>
        <dbReference type="ChEBI" id="CHEBI:30616"/>
    </ligand>
</feature>
<dbReference type="GO" id="GO:0005874">
    <property type="term" value="C:microtubule"/>
    <property type="evidence" value="ECO:0007669"/>
    <property type="project" value="UniProtKB-KW"/>
</dbReference>
<gene>
    <name evidence="11" type="ORF">CVT24_011825</name>
</gene>
<keyword evidence="2 7" id="KW-0493">Microtubule</keyword>
<dbReference type="GO" id="GO:0007018">
    <property type="term" value="P:microtubule-based movement"/>
    <property type="evidence" value="ECO:0007669"/>
    <property type="project" value="InterPro"/>
</dbReference>
<dbReference type="InterPro" id="IPR036961">
    <property type="entry name" value="Kinesin_motor_dom_sf"/>
</dbReference>
<reference evidence="11 12" key="1">
    <citation type="journal article" date="2018" name="Evol. Lett.">
        <title>Horizontal gene cluster transfer increased hallucinogenic mushroom diversity.</title>
        <authorList>
            <person name="Reynolds H.T."/>
            <person name="Vijayakumar V."/>
            <person name="Gluck-Thaler E."/>
            <person name="Korotkin H.B."/>
            <person name="Matheny P.B."/>
            <person name="Slot J.C."/>
        </authorList>
    </citation>
    <scope>NUCLEOTIDE SEQUENCE [LARGE SCALE GENOMIC DNA]</scope>
    <source>
        <strain evidence="11 12">2629</strain>
    </source>
</reference>
<keyword evidence="3 6" id="KW-0547">Nucleotide-binding</keyword>
<keyword evidence="5 6" id="KW-0505">Motor protein</keyword>
<dbReference type="GO" id="GO:0008017">
    <property type="term" value="F:microtubule binding"/>
    <property type="evidence" value="ECO:0007669"/>
    <property type="project" value="InterPro"/>
</dbReference>
<evidence type="ECO:0000256" key="9">
    <source>
        <dbReference type="SAM" id="MobiDB-lite"/>
    </source>
</evidence>
<dbReference type="InterPro" id="IPR001752">
    <property type="entry name" value="Kinesin_motor_dom"/>
</dbReference>
<feature type="compositionally biased region" description="Polar residues" evidence="9">
    <location>
        <begin position="89"/>
        <end position="100"/>
    </location>
</feature>
<dbReference type="Proteomes" id="UP000284842">
    <property type="component" value="Unassembled WGS sequence"/>
</dbReference>
<dbReference type="GO" id="GO:0005524">
    <property type="term" value="F:ATP binding"/>
    <property type="evidence" value="ECO:0007669"/>
    <property type="project" value="UniProtKB-UniRule"/>
</dbReference>
<feature type="compositionally biased region" description="Low complexity" evidence="9">
    <location>
        <begin position="65"/>
        <end position="76"/>
    </location>
</feature>
<evidence type="ECO:0000313" key="12">
    <source>
        <dbReference type="Proteomes" id="UP000284842"/>
    </source>
</evidence>
<dbReference type="PROSITE" id="PS50067">
    <property type="entry name" value="KINESIN_MOTOR_2"/>
    <property type="match status" value="1"/>
</dbReference>
<dbReference type="AlphaFoldDB" id="A0A409YNQ5"/>
<evidence type="ECO:0000313" key="11">
    <source>
        <dbReference type="EMBL" id="PPR04703.1"/>
    </source>
</evidence>
<accession>A0A409YNQ5</accession>
<feature type="coiled-coil region" evidence="8">
    <location>
        <begin position="288"/>
        <end position="392"/>
    </location>
</feature>
<feature type="region of interest" description="Disordered" evidence="9">
    <location>
        <begin position="64"/>
        <end position="205"/>
    </location>
</feature>
<dbReference type="EMBL" id="NHTK01000902">
    <property type="protein sequence ID" value="PPR04703.1"/>
    <property type="molecule type" value="Genomic_DNA"/>
</dbReference>
<evidence type="ECO:0000256" key="5">
    <source>
        <dbReference type="ARBA" id="ARBA00023175"/>
    </source>
</evidence>
<proteinExistence type="inferred from homology"/>
<dbReference type="Pfam" id="PF00225">
    <property type="entry name" value="Kinesin"/>
    <property type="match status" value="1"/>
</dbReference>
<dbReference type="SMART" id="SM00129">
    <property type="entry name" value="KISc"/>
    <property type="match status" value="1"/>
</dbReference>
<dbReference type="SUPFAM" id="SSF52540">
    <property type="entry name" value="P-loop containing nucleoside triphosphate hydrolases"/>
    <property type="match status" value="1"/>
</dbReference>